<protein>
    <submittedName>
        <fullName evidence="9">Histidine kinase</fullName>
    </submittedName>
</protein>
<keyword evidence="2" id="KW-1003">Cell membrane</keyword>
<evidence type="ECO:0000313" key="10">
    <source>
        <dbReference type="Proteomes" id="UP001141950"/>
    </source>
</evidence>
<proteinExistence type="predicted"/>
<evidence type="ECO:0000256" key="2">
    <source>
        <dbReference type="ARBA" id="ARBA00022475"/>
    </source>
</evidence>
<dbReference type="Pfam" id="PF02518">
    <property type="entry name" value="HATPase_c"/>
    <property type="match status" value="1"/>
</dbReference>
<name>A0A9X2MSD9_9BACL</name>
<keyword evidence="7" id="KW-0812">Transmembrane</keyword>
<accession>A0A9X2MSD9</accession>
<dbReference type="InterPro" id="IPR003594">
    <property type="entry name" value="HATPase_dom"/>
</dbReference>
<dbReference type="InterPro" id="IPR010559">
    <property type="entry name" value="Sig_transdc_His_kin_internal"/>
</dbReference>
<dbReference type="InterPro" id="IPR050640">
    <property type="entry name" value="Bact_2-comp_sensor_kinase"/>
</dbReference>
<evidence type="ECO:0000256" key="1">
    <source>
        <dbReference type="ARBA" id="ARBA00004651"/>
    </source>
</evidence>
<organism evidence="9 10">
    <name type="scientific">Paenibacillus soyae</name>
    <dbReference type="NCBI Taxonomy" id="2969249"/>
    <lineage>
        <taxon>Bacteria</taxon>
        <taxon>Bacillati</taxon>
        <taxon>Bacillota</taxon>
        <taxon>Bacilli</taxon>
        <taxon>Bacillales</taxon>
        <taxon>Paenibacillaceae</taxon>
        <taxon>Paenibacillus</taxon>
    </lineage>
</organism>
<evidence type="ECO:0000256" key="4">
    <source>
        <dbReference type="ARBA" id="ARBA00022679"/>
    </source>
</evidence>
<dbReference type="Gene3D" id="6.10.340.10">
    <property type="match status" value="1"/>
</dbReference>
<dbReference type="GO" id="GO:0000155">
    <property type="term" value="F:phosphorelay sensor kinase activity"/>
    <property type="evidence" value="ECO:0007669"/>
    <property type="project" value="InterPro"/>
</dbReference>
<keyword evidence="7" id="KW-1133">Transmembrane helix</keyword>
<keyword evidence="6 7" id="KW-0472">Membrane</keyword>
<evidence type="ECO:0000259" key="8">
    <source>
        <dbReference type="PROSITE" id="PS50885"/>
    </source>
</evidence>
<dbReference type="SUPFAM" id="SSF55874">
    <property type="entry name" value="ATPase domain of HSP90 chaperone/DNA topoisomerase II/histidine kinase"/>
    <property type="match status" value="1"/>
</dbReference>
<keyword evidence="4" id="KW-0808">Transferase</keyword>
<evidence type="ECO:0000256" key="7">
    <source>
        <dbReference type="SAM" id="Phobius"/>
    </source>
</evidence>
<evidence type="ECO:0000313" key="9">
    <source>
        <dbReference type="EMBL" id="MCR2805427.1"/>
    </source>
</evidence>
<reference evidence="9" key="1">
    <citation type="submission" date="2022-08" db="EMBL/GenBank/DDBJ databases">
        <title>The genomic sequence of strain Paenibacillus sp. SCIV0701.</title>
        <authorList>
            <person name="Zhao H."/>
        </authorList>
    </citation>
    <scope>NUCLEOTIDE SEQUENCE</scope>
    <source>
        <strain evidence="9">SCIV0701</strain>
    </source>
</reference>
<dbReference type="GO" id="GO:0005886">
    <property type="term" value="C:plasma membrane"/>
    <property type="evidence" value="ECO:0007669"/>
    <property type="project" value="UniProtKB-SubCell"/>
</dbReference>
<dbReference type="InterPro" id="IPR036890">
    <property type="entry name" value="HATPase_C_sf"/>
</dbReference>
<evidence type="ECO:0000256" key="5">
    <source>
        <dbReference type="ARBA" id="ARBA00022777"/>
    </source>
</evidence>
<dbReference type="Proteomes" id="UP001141950">
    <property type="component" value="Unassembled WGS sequence"/>
</dbReference>
<dbReference type="Gene3D" id="3.30.565.10">
    <property type="entry name" value="Histidine kinase-like ATPase, C-terminal domain"/>
    <property type="match status" value="1"/>
</dbReference>
<feature type="transmembrane region" description="Helical" evidence="7">
    <location>
        <begin position="297"/>
        <end position="320"/>
    </location>
</feature>
<gene>
    <name evidence="9" type="ORF">NQZ67_16185</name>
</gene>
<evidence type="ECO:0000256" key="3">
    <source>
        <dbReference type="ARBA" id="ARBA00022553"/>
    </source>
</evidence>
<dbReference type="EMBL" id="JANIPJ010000011">
    <property type="protein sequence ID" value="MCR2805427.1"/>
    <property type="molecule type" value="Genomic_DNA"/>
</dbReference>
<comment type="subcellular location">
    <subcellularLocation>
        <location evidence="1">Cell membrane</location>
        <topology evidence="1">Multi-pass membrane protein</topology>
    </subcellularLocation>
</comment>
<dbReference type="InterPro" id="IPR003660">
    <property type="entry name" value="HAMP_dom"/>
</dbReference>
<dbReference type="PANTHER" id="PTHR34220">
    <property type="entry name" value="SENSOR HISTIDINE KINASE YPDA"/>
    <property type="match status" value="1"/>
</dbReference>
<sequence>MLKQLLPATLKYKLFTAFILLIIAPLLLISLYGFGKIEEMLEEDSIESSKRQIADMQMSFIDLLGMISKSQISMSQNPLLVSHLKDSSVDGAFKRRQEIEETINSYSNSFFLSTPPVYITLVNHFGDVYHTYTPVLPIDGDVLLEEARSLGIMSSRSYNAWIEEPNYLYELTQSSKLLTMVAAFKNEDGKPYAVARLSVDHTQWFNSLTKRLADGEQLYIIDAEGRTIFHSDQTIANDIPQGYVPASLKNNQPQVNIDQSNRAIYTTAYLTSLQWTIVKRVPFHIVYSEALSLRQSFLYVFIAVTAMFILVTFLISYTFTKPVRLLQKQMRNVTKDIRKTRLSQDGLRGEMLDLAVSFNHMIVDLNEMVYKLKAEERMKESIRFQVLHSQMNPHFLLNTLNILKSQAVIQQDDTSFQICVALGKLLETCLNVEVDLIRLEEELDMVQAYVSIQNFRFADRFAVVVERSDELQYALVPKLTLQPLVENAIVHGFSRSKEKGHISIRVYTEQDSLVIRIRDDGIGLEKAAERKLPRKRQGIGIVNIQERLTILFKQEASLTVMPVEGGTEACLRMPLLVAKPYEGS</sequence>
<dbReference type="RefSeq" id="WP_257447829.1">
    <property type="nucleotide sequence ID" value="NZ_JANIPJ010000011.1"/>
</dbReference>
<dbReference type="Pfam" id="PF06580">
    <property type="entry name" value="His_kinase"/>
    <property type="match status" value="1"/>
</dbReference>
<dbReference type="SMART" id="SM00304">
    <property type="entry name" value="HAMP"/>
    <property type="match status" value="1"/>
</dbReference>
<feature type="transmembrane region" description="Helical" evidence="7">
    <location>
        <begin position="12"/>
        <end position="34"/>
    </location>
</feature>
<comment type="caution">
    <text evidence="9">The sequence shown here is derived from an EMBL/GenBank/DDBJ whole genome shotgun (WGS) entry which is preliminary data.</text>
</comment>
<keyword evidence="10" id="KW-1185">Reference proteome</keyword>
<keyword evidence="3" id="KW-0597">Phosphoprotein</keyword>
<dbReference type="PANTHER" id="PTHR34220:SF7">
    <property type="entry name" value="SENSOR HISTIDINE KINASE YPDA"/>
    <property type="match status" value="1"/>
</dbReference>
<dbReference type="AlphaFoldDB" id="A0A9X2MSD9"/>
<evidence type="ECO:0000256" key="6">
    <source>
        <dbReference type="ARBA" id="ARBA00023136"/>
    </source>
</evidence>
<feature type="domain" description="HAMP" evidence="8">
    <location>
        <begin position="317"/>
        <end position="370"/>
    </location>
</feature>
<keyword evidence="5 9" id="KW-0418">Kinase</keyword>
<dbReference type="PROSITE" id="PS50885">
    <property type="entry name" value="HAMP"/>
    <property type="match status" value="1"/>
</dbReference>